<accession>A0A7Z0X254</accession>
<comment type="caution">
    <text evidence="1">The sequence shown here is derived from an EMBL/GenBank/DDBJ whole genome shotgun (WGS) entry which is preliminary data.</text>
</comment>
<dbReference type="AlphaFoldDB" id="A0A7Z0X254"/>
<evidence type="ECO:0000313" key="1">
    <source>
        <dbReference type="EMBL" id="OLF98894.1"/>
    </source>
</evidence>
<name>A0A7Z0X254_9BACI</name>
<sequence length="46" mass="5401">MKSPRNGLSNRDIPFIFVFSLFSNRLKSHQCALFKTNTSYDNQITY</sequence>
<dbReference type="EMBL" id="LKPO01000001">
    <property type="protein sequence ID" value="OLF98894.1"/>
    <property type="molecule type" value="Genomic_DNA"/>
</dbReference>
<organism evidence="1 2">
    <name type="scientific">Bacillus paralicheniformis</name>
    <dbReference type="NCBI Taxonomy" id="1648923"/>
    <lineage>
        <taxon>Bacteria</taxon>
        <taxon>Bacillati</taxon>
        <taxon>Bacillota</taxon>
        <taxon>Bacilli</taxon>
        <taxon>Bacillales</taxon>
        <taxon>Bacillaceae</taxon>
        <taxon>Bacillus</taxon>
    </lineage>
</organism>
<evidence type="ECO:0000313" key="2">
    <source>
        <dbReference type="Proteomes" id="UP000185604"/>
    </source>
</evidence>
<protein>
    <submittedName>
        <fullName evidence="1">Uncharacterized protein</fullName>
    </submittedName>
</protein>
<gene>
    <name evidence="1" type="ORF">B4121_0421</name>
</gene>
<reference evidence="1 2" key="1">
    <citation type="journal article" date="2016" name="Front. Microbiol.">
        <title>High-Level Heat Resistance of Spores of Bacillus amyloliquefaciens and Bacillus licheniformis Results from the Presence of a spoVA Operon in a Tn1546 Transposon.</title>
        <authorList>
            <person name="Berendsen E.M."/>
            <person name="Koning R.A."/>
            <person name="Boekhorst J."/>
            <person name="de Jong A."/>
            <person name="Kuipers O.P."/>
            <person name="Wells-Bennik M.H."/>
        </authorList>
    </citation>
    <scope>NUCLEOTIDE SEQUENCE [LARGE SCALE GENOMIC DNA]</scope>
    <source>
        <strain evidence="1 2">B4121</strain>
    </source>
</reference>
<proteinExistence type="predicted"/>
<dbReference type="Proteomes" id="UP000185604">
    <property type="component" value="Unassembled WGS sequence"/>
</dbReference>